<dbReference type="Pfam" id="PF02852">
    <property type="entry name" value="Pyr_redox_dim"/>
    <property type="match status" value="1"/>
</dbReference>
<evidence type="ECO:0000313" key="13">
    <source>
        <dbReference type="Proteomes" id="UP000010469"/>
    </source>
</evidence>
<dbReference type="NCBIfam" id="NF004943">
    <property type="entry name" value="PRK06292.2-1"/>
    <property type="match status" value="1"/>
</dbReference>
<evidence type="ECO:0000256" key="5">
    <source>
        <dbReference type="ARBA" id="ARBA00023002"/>
    </source>
</evidence>
<evidence type="ECO:0000313" key="12">
    <source>
        <dbReference type="EMBL" id="AFZ70336.1"/>
    </source>
</evidence>
<dbReference type="GO" id="GO:0004148">
    <property type="term" value="F:dihydrolipoyl dehydrogenase (NADH) activity"/>
    <property type="evidence" value="ECO:0007669"/>
    <property type="project" value="TreeGrafter"/>
</dbReference>
<dbReference type="InterPro" id="IPR036188">
    <property type="entry name" value="FAD/NAD-bd_sf"/>
</dbReference>
<dbReference type="PIRSF" id="PIRSF000350">
    <property type="entry name" value="Mercury_reductase_MerA"/>
    <property type="match status" value="1"/>
</dbReference>
<dbReference type="Gene3D" id="3.50.50.60">
    <property type="entry name" value="FAD/NAD(P)-binding domain"/>
    <property type="match status" value="2"/>
</dbReference>
<dbReference type="EMBL" id="CP003378">
    <property type="protein sequence ID" value="AFZ70336.1"/>
    <property type="molecule type" value="Genomic_DNA"/>
</dbReference>
<comment type="cofactor">
    <cofactor evidence="1">
        <name>FAD</name>
        <dbReference type="ChEBI" id="CHEBI:57692"/>
    </cofactor>
</comment>
<keyword evidence="6" id="KW-0520">NAD</keyword>
<dbReference type="HOGENOM" id="CLU_016755_0_2_2"/>
<dbReference type="RefSeq" id="WP_015232234.1">
    <property type="nucleotide sequence ID" value="NC_019791.1"/>
</dbReference>
<evidence type="ECO:0000256" key="4">
    <source>
        <dbReference type="ARBA" id="ARBA00022827"/>
    </source>
</evidence>
<dbReference type="PROSITE" id="PS00076">
    <property type="entry name" value="PYRIDINE_REDOX_1"/>
    <property type="match status" value="1"/>
</dbReference>
<dbReference type="InterPro" id="IPR012999">
    <property type="entry name" value="Pyr_OxRdtase_I_AS"/>
</dbReference>
<evidence type="ECO:0000256" key="6">
    <source>
        <dbReference type="ARBA" id="ARBA00023027"/>
    </source>
</evidence>
<feature type="domain" description="Pyridine nucleotide-disulphide oxidoreductase dimerisation" evidence="10">
    <location>
        <begin position="346"/>
        <end position="453"/>
    </location>
</feature>
<dbReference type="InterPro" id="IPR023753">
    <property type="entry name" value="FAD/NAD-binding_dom"/>
</dbReference>
<comment type="similarity">
    <text evidence="2 9">Belongs to the class-I pyridine nucleotide-disulfide oxidoreductase family.</text>
</comment>
<accession>L0A8Z6</accession>
<dbReference type="STRING" id="1056495.Calag_0578"/>
<dbReference type="PANTHER" id="PTHR22912">
    <property type="entry name" value="DISULFIDE OXIDOREDUCTASE"/>
    <property type="match status" value="1"/>
</dbReference>
<evidence type="ECO:0000256" key="9">
    <source>
        <dbReference type="RuleBase" id="RU003691"/>
    </source>
</evidence>
<dbReference type="OrthoDB" id="27922at2157"/>
<dbReference type="PRINTS" id="PR00368">
    <property type="entry name" value="FADPNR"/>
</dbReference>
<dbReference type="SUPFAM" id="SSF51905">
    <property type="entry name" value="FAD/NAD(P)-binding domain"/>
    <property type="match status" value="1"/>
</dbReference>
<keyword evidence="4 9" id="KW-0274">FAD</keyword>
<evidence type="ECO:0000256" key="7">
    <source>
        <dbReference type="ARBA" id="ARBA00023157"/>
    </source>
</evidence>
<keyword evidence="5 9" id="KW-0560">Oxidoreductase</keyword>
<dbReference type="PANTHER" id="PTHR22912:SF151">
    <property type="entry name" value="DIHYDROLIPOYL DEHYDROGENASE, MITOCHONDRIAL"/>
    <property type="match status" value="1"/>
</dbReference>
<dbReference type="FunCoup" id="L0A8Z6">
    <property type="interactions" value="136"/>
</dbReference>
<dbReference type="GeneID" id="14211838"/>
<sequence>MNQNEFDVIFIGGGGASYPGAFELAKAGKKVLMIDNKGNLGGDCLYAGCIPSKTVRTKILEFTSTNKEIDPEKIWDEVVKTKEWVQEIRYQQHMEEIREHEPNLTFIKGWATILSPNKVKVEGEENFEAYGKYMVIGTGAEHVILNIQGKDLVLTSDELFAYQKTMKKLPKSIAIIGGGYIGVEVADMLSRLGVEVSIIEMMDRLLPTMPIDLSKAAESRMKEAKVSLYLNSPVASIEKKGEMKVVKANSKNGTIEVEAEEVLMAVGRRPRIKGYGLENLEKEGLKVEKNAIWVSPSLRTTLPNVFATGDVTGKAMLFHAAVKESIIAAKNILIGRDAYRMNYHSVPFTVFTYPEIGMIGYTEEELKSLGIAYDVVDYKLAGDAQSQITNHREGWMKIFLEKETLRILGVQVYAHDAAELMGAFAVALENGLTAKNLAWVCGPHPLTFESINYAMRPYF</sequence>
<keyword evidence="3 9" id="KW-0285">Flavoprotein</keyword>
<name>L0A8Z6_CALLD</name>
<dbReference type="InParanoid" id="L0A8Z6"/>
<dbReference type="Gene3D" id="3.30.390.30">
    <property type="match status" value="1"/>
</dbReference>
<dbReference type="InterPro" id="IPR004099">
    <property type="entry name" value="Pyr_nucl-diS_OxRdtase_dimer"/>
</dbReference>
<evidence type="ECO:0000259" key="10">
    <source>
        <dbReference type="Pfam" id="PF02852"/>
    </source>
</evidence>
<dbReference type="Pfam" id="PF07992">
    <property type="entry name" value="Pyr_redox_2"/>
    <property type="match status" value="1"/>
</dbReference>
<keyword evidence="12" id="KW-0670">Pyruvate</keyword>
<dbReference type="GO" id="GO:0006103">
    <property type="term" value="P:2-oxoglutarate metabolic process"/>
    <property type="evidence" value="ECO:0007669"/>
    <property type="project" value="TreeGrafter"/>
</dbReference>
<keyword evidence="13" id="KW-1185">Reference proteome</keyword>
<dbReference type="InterPro" id="IPR050151">
    <property type="entry name" value="Class-I_Pyr_Nuc-Dis_Oxidored"/>
</dbReference>
<dbReference type="GO" id="GO:0050660">
    <property type="term" value="F:flavin adenine dinucleotide binding"/>
    <property type="evidence" value="ECO:0007669"/>
    <property type="project" value="TreeGrafter"/>
</dbReference>
<dbReference type="AlphaFoldDB" id="L0A8Z6"/>
<gene>
    <name evidence="12" type="ordered locus">Calag_0578</name>
</gene>
<keyword evidence="7" id="KW-1015">Disulfide bond</keyword>
<evidence type="ECO:0000256" key="3">
    <source>
        <dbReference type="ARBA" id="ARBA00022630"/>
    </source>
</evidence>
<dbReference type="InterPro" id="IPR016156">
    <property type="entry name" value="FAD/NAD-linked_Rdtase_dimer_sf"/>
</dbReference>
<feature type="domain" description="FAD/NAD(P)-binding" evidence="11">
    <location>
        <begin position="6"/>
        <end position="324"/>
    </location>
</feature>
<proteinExistence type="inferred from homology"/>
<dbReference type="PRINTS" id="PR00411">
    <property type="entry name" value="PNDRDTASEI"/>
</dbReference>
<dbReference type="Proteomes" id="UP000010469">
    <property type="component" value="Chromosome"/>
</dbReference>
<dbReference type="KEGG" id="clg:Calag_0578"/>
<protein>
    <submittedName>
        <fullName evidence="12">Pyruvate/2-oxoglutarate dehydrogenase complex, dihydrolipoamide dehydrogenase component</fullName>
    </submittedName>
</protein>
<organism evidence="12 13">
    <name type="scientific">Caldisphaera lagunensis (strain DSM 15908 / JCM 11604 / ANMR 0165 / IC-154)</name>
    <dbReference type="NCBI Taxonomy" id="1056495"/>
    <lineage>
        <taxon>Archaea</taxon>
        <taxon>Thermoproteota</taxon>
        <taxon>Thermoprotei</taxon>
        <taxon>Acidilobales</taxon>
        <taxon>Caldisphaeraceae</taxon>
        <taxon>Caldisphaera</taxon>
    </lineage>
</organism>
<keyword evidence="8 9" id="KW-0676">Redox-active center</keyword>
<evidence type="ECO:0000256" key="2">
    <source>
        <dbReference type="ARBA" id="ARBA00007532"/>
    </source>
</evidence>
<evidence type="ECO:0000256" key="8">
    <source>
        <dbReference type="ARBA" id="ARBA00023284"/>
    </source>
</evidence>
<evidence type="ECO:0000256" key="1">
    <source>
        <dbReference type="ARBA" id="ARBA00001974"/>
    </source>
</evidence>
<reference evidence="13" key="1">
    <citation type="submission" date="2012-03" db="EMBL/GenBank/DDBJ databases">
        <title>Complete genome of Caldisphaera lagunensis DSM 15908.</title>
        <authorList>
            <person name="Lucas S."/>
            <person name="Copeland A."/>
            <person name="Lapidus A."/>
            <person name="Glavina del Rio T."/>
            <person name="Dalin E."/>
            <person name="Tice H."/>
            <person name="Bruce D."/>
            <person name="Goodwin L."/>
            <person name="Pitluck S."/>
            <person name="Peters L."/>
            <person name="Mikhailova N."/>
            <person name="Teshima H."/>
            <person name="Kyrpides N."/>
            <person name="Mavromatis K."/>
            <person name="Ivanova N."/>
            <person name="Brettin T."/>
            <person name="Detter J.C."/>
            <person name="Han C."/>
            <person name="Larimer F."/>
            <person name="Land M."/>
            <person name="Hauser L."/>
            <person name="Markowitz V."/>
            <person name="Cheng J.-F."/>
            <person name="Hugenholtz P."/>
            <person name="Woyke T."/>
            <person name="Wu D."/>
            <person name="Spring S."/>
            <person name="Schroeder M."/>
            <person name="Brambilla E."/>
            <person name="Klenk H.-P."/>
            <person name="Eisen J.A."/>
        </authorList>
    </citation>
    <scope>NUCLEOTIDE SEQUENCE [LARGE SCALE GENOMIC DNA]</scope>
    <source>
        <strain evidence="13">DSM 15908 / JCM 11604 / IC-154</strain>
    </source>
</reference>
<dbReference type="eggNOG" id="arCOG01068">
    <property type="taxonomic scope" value="Archaea"/>
</dbReference>
<dbReference type="SUPFAM" id="SSF55424">
    <property type="entry name" value="FAD/NAD-linked reductases, dimerisation (C-terminal) domain"/>
    <property type="match status" value="1"/>
</dbReference>
<dbReference type="InterPro" id="IPR001100">
    <property type="entry name" value="Pyr_nuc-diS_OxRdtase"/>
</dbReference>
<evidence type="ECO:0000259" key="11">
    <source>
        <dbReference type="Pfam" id="PF07992"/>
    </source>
</evidence>